<feature type="site" description="Essential for prephenate dehydratase activity" evidence="20">
    <location>
        <position position="285"/>
    </location>
</feature>
<evidence type="ECO:0000256" key="8">
    <source>
        <dbReference type="ARBA" id="ARBA00021872"/>
    </source>
</evidence>
<dbReference type="GO" id="GO:0005737">
    <property type="term" value="C:cytoplasm"/>
    <property type="evidence" value="ECO:0007669"/>
    <property type="project" value="UniProtKB-SubCell"/>
</dbReference>
<evidence type="ECO:0000256" key="16">
    <source>
        <dbReference type="ARBA" id="ARBA00031175"/>
    </source>
</evidence>
<dbReference type="InterPro" id="IPR002701">
    <property type="entry name" value="CM_II_prokaryot"/>
</dbReference>
<dbReference type="SUPFAM" id="SSF53850">
    <property type="entry name" value="Periplasmic binding protein-like II"/>
    <property type="match status" value="1"/>
</dbReference>
<dbReference type="EC" id="4.2.1.51" evidence="6"/>
<evidence type="ECO:0000256" key="18">
    <source>
        <dbReference type="ARBA" id="ARBA00047848"/>
    </source>
</evidence>
<feature type="binding site" evidence="19">
    <location>
        <position position="45"/>
    </location>
    <ligand>
        <name>substrate</name>
    </ligand>
</feature>
<evidence type="ECO:0000259" key="22">
    <source>
        <dbReference type="PROSITE" id="PS51171"/>
    </source>
</evidence>
<evidence type="ECO:0000313" key="25">
    <source>
        <dbReference type="Proteomes" id="UP000760668"/>
    </source>
</evidence>
<dbReference type="SMART" id="SM00830">
    <property type="entry name" value="CM_2"/>
    <property type="match status" value="1"/>
</dbReference>
<evidence type="ECO:0000256" key="5">
    <source>
        <dbReference type="ARBA" id="ARBA00004817"/>
    </source>
</evidence>
<evidence type="ECO:0000256" key="10">
    <source>
        <dbReference type="ARBA" id="ARBA00022605"/>
    </source>
</evidence>
<keyword evidence="15" id="KW-0511">Multifunctional enzyme</keyword>
<comment type="pathway">
    <text evidence="4">Amino-acid biosynthesis; L-phenylalanine biosynthesis; phenylpyruvate from prephenate: step 1/1.</text>
</comment>
<evidence type="ECO:0000256" key="6">
    <source>
        <dbReference type="ARBA" id="ARBA00013147"/>
    </source>
</evidence>
<keyword evidence="10" id="KW-0028">Amino-acid biosynthesis</keyword>
<dbReference type="GO" id="GO:0009094">
    <property type="term" value="P:L-phenylalanine biosynthetic process"/>
    <property type="evidence" value="ECO:0007669"/>
    <property type="project" value="UniProtKB-KW"/>
</dbReference>
<evidence type="ECO:0000256" key="14">
    <source>
        <dbReference type="ARBA" id="ARBA00023239"/>
    </source>
</evidence>
<sequence length="389" mass="43734">MSQLEEYRDQIDAVDREMVALFRRRMDITAKVGQYKLERQMPVLDAARERRVVEARTAMVADPALKADVAELYASIMAISRRQQRRLVHEGTEDPGYAAWLADLSRSRRPVENPRVAYQGEPGCYSEEAAVGFFGPGVNSRGMAWFTDVFAALDAGEADYAVLPVENSSTGSIRQVYDLLAQYRYYIVGEWQVKVEHCLMALPGVTMEDIRTVYSHEQGLMQSERFLDAHRDWRRVPTLDTAGSAREVAASGDRTAAAICSRRAAEIYGLNILAEGVNYNNANTTRFVVASPVPEHRKERNKISALFTLPHQSGSLHEILTIFAVQNLNLLKIESRPIPGRNWEYLFFLEFTGDLDAPGMDGVLHELSQLAAGMRILGNFKAYEPEEQP</sequence>
<dbReference type="InterPro" id="IPR001086">
    <property type="entry name" value="Preph_deHydtase"/>
</dbReference>
<evidence type="ECO:0000313" key="24">
    <source>
        <dbReference type="EMBL" id="HJG87652.1"/>
    </source>
</evidence>
<comment type="caution">
    <text evidence="24">The sequence shown here is derived from an EMBL/GenBank/DDBJ whole genome shotgun (WGS) entry which is preliminary data.</text>
</comment>
<dbReference type="RefSeq" id="WP_295369263.1">
    <property type="nucleotide sequence ID" value="NZ_DYUC01000114.1"/>
</dbReference>
<evidence type="ECO:0000259" key="21">
    <source>
        <dbReference type="PROSITE" id="PS51168"/>
    </source>
</evidence>
<evidence type="ECO:0000256" key="19">
    <source>
        <dbReference type="PIRSR" id="PIRSR001500-1"/>
    </source>
</evidence>
<evidence type="ECO:0000256" key="17">
    <source>
        <dbReference type="ARBA" id="ARBA00031520"/>
    </source>
</evidence>
<dbReference type="InterPro" id="IPR008242">
    <property type="entry name" value="Chor_mutase/pphenate_deHydtase"/>
</dbReference>
<dbReference type="Proteomes" id="UP000760668">
    <property type="component" value="Unassembled WGS sequence"/>
</dbReference>
<comment type="catalytic activity">
    <reaction evidence="18">
        <text>prephenate + H(+) = 3-phenylpyruvate + CO2 + H2O</text>
        <dbReference type="Rhea" id="RHEA:21648"/>
        <dbReference type="ChEBI" id="CHEBI:15377"/>
        <dbReference type="ChEBI" id="CHEBI:15378"/>
        <dbReference type="ChEBI" id="CHEBI:16526"/>
        <dbReference type="ChEBI" id="CHEBI:18005"/>
        <dbReference type="ChEBI" id="CHEBI:29934"/>
        <dbReference type="EC" id="4.2.1.51"/>
    </reaction>
</comment>
<dbReference type="Gene3D" id="1.20.59.10">
    <property type="entry name" value="Chorismate mutase"/>
    <property type="match status" value="1"/>
</dbReference>
<name>A0A921STU2_9FIRM</name>
<dbReference type="PROSITE" id="PS51171">
    <property type="entry name" value="PREPHENATE_DEHYDR_3"/>
    <property type="match status" value="1"/>
</dbReference>
<comment type="function">
    <text evidence="2">Catalyzes the Claisen rearrangement of chorismate to prephenate and the decarboxylation/dehydration of prephenate to phenylpyruvate.</text>
</comment>
<evidence type="ECO:0000256" key="12">
    <source>
        <dbReference type="ARBA" id="ARBA00023222"/>
    </source>
</evidence>
<dbReference type="Gene3D" id="3.40.190.10">
    <property type="entry name" value="Periplasmic binding protein-like II"/>
    <property type="match status" value="2"/>
</dbReference>
<comment type="pathway">
    <text evidence="5">Metabolic intermediate biosynthesis; prephenate biosynthesis; prephenate from chorismate: step 1/1.</text>
</comment>
<feature type="binding site" evidence="19">
    <location>
        <position position="25"/>
    </location>
    <ligand>
        <name>substrate</name>
    </ligand>
</feature>
<evidence type="ECO:0000256" key="15">
    <source>
        <dbReference type="ARBA" id="ARBA00023268"/>
    </source>
</evidence>
<dbReference type="GO" id="GO:0004664">
    <property type="term" value="F:prephenate dehydratase activity"/>
    <property type="evidence" value="ECO:0007669"/>
    <property type="project" value="UniProtKB-EC"/>
</dbReference>
<proteinExistence type="predicted"/>
<dbReference type="PANTHER" id="PTHR21022">
    <property type="entry name" value="PREPHENATE DEHYDRATASE P PROTEIN"/>
    <property type="match status" value="1"/>
</dbReference>
<evidence type="ECO:0000256" key="11">
    <source>
        <dbReference type="ARBA" id="ARBA00023141"/>
    </source>
</evidence>
<evidence type="ECO:0000256" key="20">
    <source>
        <dbReference type="PIRSR" id="PIRSR001500-2"/>
    </source>
</evidence>
<feature type="binding site" evidence="19">
    <location>
        <position position="36"/>
    </location>
    <ligand>
        <name>substrate</name>
    </ligand>
</feature>
<keyword evidence="9" id="KW-0963">Cytoplasm</keyword>
<dbReference type="CDD" id="cd04905">
    <property type="entry name" value="ACT_CM-PDT"/>
    <property type="match status" value="1"/>
</dbReference>
<evidence type="ECO:0000256" key="3">
    <source>
        <dbReference type="ARBA" id="ARBA00004496"/>
    </source>
</evidence>
<dbReference type="AlphaFoldDB" id="A0A921STU2"/>
<dbReference type="PROSITE" id="PS51671">
    <property type="entry name" value="ACT"/>
    <property type="match status" value="1"/>
</dbReference>
<evidence type="ECO:0000256" key="9">
    <source>
        <dbReference type="ARBA" id="ARBA00022490"/>
    </source>
</evidence>
<dbReference type="SUPFAM" id="SSF55021">
    <property type="entry name" value="ACT-like"/>
    <property type="match status" value="1"/>
</dbReference>
<evidence type="ECO:0000256" key="4">
    <source>
        <dbReference type="ARBA" id="ARBA00004741"/>
    </source>
</evidence>
<evidence type="ECO:0000256" key="13">
    <source>
        <dbReference type="ARBA" id="ARBA00023235"/>
    </source>
</evidence>
<feature type="domain" description="ACT" evidence="23">
    <location>
        <begin position="304"/>
        <end position="379"/>
    </location>
</feature>
<dbReference type="InterPro" id="IPR036979">
    <property type="entry name" value="CM_dom_sf"/>
</dbReference>
<gene>
    <name evidence="24" type="ORF">K8V01_11655</name>
</gene>
<evidence type="ECO:0000256" key="7">
    <source>
        <dbReference type="ARBA" id="ARBA00014401"/>
    </source>
</evidence>
<feature type="binding site" evidence="19">
    <location>
        <position position="49"/>
    </location>
    <ligand>
        <name>substrate</name>
    </ligand>
</feature>
<protein>
    <recommendedName>
        <fullName evidence="7">Bifunctional chorismate mutase/prephenate dehydratase</fullName>
        <ecNumber evidence="6">4.2.1.51</ecNumber>
    </recommendedName>
    <alternativeName>
        <fullName evidence="17">Chorismate mutase-prephenate dehydratase</fullName>
    </alternativeName>
    <alternativeName>
        <fullName evidence="8">Prephenate dehydratase</fullName>
    </alternativeName>
    <alternativeName>
        <fullName evidence="16">p-protein</fullName>
    </alternativeName>
</protein>
<keyword evidence="13" id="KW-0413">Isomerase</keyword>
<evidence type="ECO:0000256" key="2">
    <source>
        <dbReference type="ARBA" id="ARBA00002364"/>
    </source>
</evidence>
<reference evidence="24" key="1">
    <citation type="journal article" date="2021" name="PeerJ">
        <title>Extensive microbial diversity within the chicken gut microbiome revealed by metagenomics and culture.</title>
        <authorList>
            <person name="Gilroy R."/>
            <person name="Ravi A."/>
            <person name="Getino M."/>
            <person name="Pursley I."/>
            <person name="Horton D.L."/>
            <person name="Alikhan N.F."/>
            <person name="Baker D."/>
            <person name="Gharbi K."/>
            <person name="Hall N."/>
            <person name="Watson M."/>
            <person name="Adriaenssens E.M."/>
            <person name="Foster-Nyarko E."/>
            <person name="Jarju S."/>
            <person name="Secka A."/>
            <person name="Antonio M."/>
            <person name="Oren A."/>
            <person name="Chaudhuri R.R."/>
            <person name="La Ragione R."/>
            <person name="Hildebrand F."/>
            <person name="Pallen M.J."/>
        </authorList>
    </citation>
    <scope>NUCLEOTIDE SEQUENCE</scope>
    <source>
        <strain evidence="24">CHK179-5677</strain>
    </source>
</reference>
<feature type="binding site" evidence="19">
    <location>
        <position position="8"/>
    </location>
    <ligand>
        <name>substrate</name>
    </ligand>
</feature>
<dbReference type="PROSITE" id="PS51168">
    <property type="entry name" value="CHORISMATE_MUT_2"/>
    <property type="match status" value="1"/>
</dbReference>
<dbReference type="PANTHER" id="PTHR21022:SF19">
    <property type="entry name" value="PREPHENATE DEHYDRATASE-RELATED"/>
    <property type="match status" value="1"/>
</dbReference>
<comment type="catalytic activity">
    <reaction evidence="1">
        <text>chorismate = prephenate</text>
        <dbReference type="Rhea" id="RHEA:13897"/>
        <dbReference type="ChEBI" id="CHEBI:29748"/>
        <dbReference type="ChEBI" id="CHEBI:29934"/>
        <dbReference type="EC" id="5.4.99.5"/>
    </reaction>
</comment>
<organism evidence="24 25">
    <name type="scientific">Pseudoflavonifractor capillosus</name>
    <dbReference type="NCBI Taxonomy" id="106588"/>
    <lineage>
        <taxon>Bacteria</taxon>
        <taxon>Bacillati</taxon>
        <taxon>Bacillota</taxon>
        <taxon>Clostridia</taxon>
        <taxon>Eubacteriales</taxon>
        <taxon>Oscillospiraceae</taxon>
        <taxon>Pseudoflavonifractor</taxon>
    </lineage>
</organism>
<comment type="subcellular location">
    <subcellularLocation>
        <location evidence="3">Cytoplasm</location>
    </subcellularLocation>
</comment>
<feature type="binding site" evidence="19">
    <location>
        <position position="84"/>
    </location>
    <ligand>
        <name>substrate</name>
    </ligand>
</feature>
<dbReference type="InterPro" id="IPR002912">
    <property type="entry name" value="ACT_dom"/>
</dbReference>
<feature type="binding site" evidence="19">
    <location>
        <position position="80"/>
    </location>
    <ligand>
        <name>substrate</name>
    </ligand>
</feature>
<dbReference type="EMBL" id="DYUC01000114">
    <property type="protein sequence ID" value="HJG87652.1"/>
    <property type="molecule type" value="Genomic_DNA"/>
</dbReference>
<dbReference type="GO" id="GO:0004106">
    <property type="term" value="F:chorismate mutase activity"/>
    <property type="evidence" value="ECO:0007669"/>
    <property type="project" value="UniProtKB-EC"/>
</dbReference>
<dbReference type="CDD" id="cd13631">
    <property type="entry name" value="PBP2_Ct-PDT_like"/>
    <property type="match status" value="1"/>
</dbReference>
<keyword evidence="14" id="KW-0456">Lyase</keyword>
<reference evidence="24" key="2">
    <citation type="submission" date="2021-09" db="EMBL/GenBank/DDBJ databases">
        <authorList>
            <person name="Gilroy R."/>
        </authorList>
    </citation>
    <scope>NUCLEOTIDE SEQUENCE</scope>
    <source>
        <strain evidence="24">CHK179-5677</strain>
    </source>
</reference>
<dbReference type="Pfam" id="PF01817">
    <property type="entry name" value="CM_2"/>
    <property type="match status" value="1"/>
</dbReference>
<dbReference type="PIRSF" id="PIRSF001500">
    <property type="entry name" value="Chor_mut_pdt_Ppr"/>
    <property type="match status" value="1"/>
</dbReference>
<dbReference type="GO" id="GO:0046417">
    <property type="term" value="P:chorismate metabolic process"/>
    <property type="evidence" value="ECO:0007669"/>
    <property type="project" value="InterPro"/>
</dbReference>
<dbReference type="InterPro" id="IPR036263">
    <property type="entry name" value="Chorismate_II_sf"/>
</dbReference>
<accession>A0A921STU2</accession>
<dbReference type="InterPro" id="IPR045865">
    <property type="entry name" value="ACT-like_dom_sf"/>
</dbReference>
<evidence type="ECO:0000259" key="23">
    <source>
        <dbReference type="PROSITE" id="PS51671"/>
    </source>
</evidence>
<keyword evidence="11" id="KW-0057">Aromatic amino acid biosynthesis</keyword>
<feature type="domain" description="Prephenate dehydratase" evidence="22">
    <location>
        <begin position="115"/>
        <end position="292"/>
    </location>
</feature>
<dbReference type="Pfam" id="PF00800">
    <property type="entry name" value="PDT"/>
    <property type="match status" value="1"/>
</dbReference>
<evidence type="ECO:0000256" key="1">
    <source>
        <dbReference type="ARBA" id="ARBA00000824"/>
    </source>
</evidence>
<keyword evidence="12" id="KW-0584">Phenylalanine biosynthesis</keyword>
<feature type="domain" description="Chorismate mutase" evidence="21">
    <location>
        <begin position="1"/>
        <end position="88"/>
    </location>
</feature>
<dbReference type="SUPFAM" id="SSF48600">
    <property type="entry name" value="Chorismate mutase II"/>
    <property type="match status" value="1"/>
</dbReference>
<dbReference type="Gene3D" id="3.30.70.260">
    <property type="match status" value="1"/>
</dbReference>